<dbReference type="HOGENOM" id="CLU_055690_1_1_3"/>
<dbReference type="GO" id="GO:0004497">
    <property type="term" value="F:monooxygenase activity"/>
    <property type="evidence" value="ECO:0007669"/>
    <property type="project" value="UniProtKB-ARBA"/>
</dbReference>
<keyword evidence="7" id="KW-0472">Membrane</keyword>
<dbReference type="Proteomes" id="UP000010366">
    <property type="component" value="Chromosome"/>
</dbReference>
<dbReference type="GO" id="GO:0046872">
    <property type="term" value="F:metal ion binding"/>
    <property type="evidence" value="ECO:0007669"/>
    <property type="project" value="UniProtKB-KW"/>
</dbReference>
<protein>
    <submittedName>
        <fullName evidence="9">Rieske Fe-S protein</fullName>
    </submittedName>
</protein>
<feature type="domain" description="Rieske" evidence="8">
    <location>
        <begin position="90"/>
        <end position="182"/>
    </location>
</feature>
<dbReference type="InterPro" id="IPR017941">
    <property type="entry name" value="Rieske_2Fe-2S"/>
</dbReference>
<accession>K9UDK9</accession>
<dbReference type="EMBL" id="CP003600">
    <property type="protein sequence ID" value="AFY92910.1"/>
    <property type="molecule type" value="Genomic_DNA"/>
</dbReference>
<evidence type="ECO:0000256" key="7">
    <source>
        <dbReference type="SAM" id="Phobius"/>
    </source>
</evidence>
<keyword evidence="7" id="KW-1133">Transmembrane helix</keyword>
<dbReference type="AlphaFoldDB" id="K9UDK9"/>
<dbReference type="PRINTS" id="PR00162">
    <property type="entry name" value="RIESKE"/>
</dbReference>
<keyword evidence="1" id="KW-0001">2Fe-2S</keyword>
<organism evidence="9 10">
    <name type="scientific">Chamaesiphon minutus (strain ATCC 27169 / PCC 6605)</name>
    <dbReference type="NCBI Taxonomy" id="1173020"/>
    <lineage>
        <taxon>Bacteria</taxon>
        <taxon>Bacillati</taxon>
        <taxon>Cyanobacteriota</taxon>
        <taxon>Cyanophyceae</taxon>
        <taxon>Gomontiellales</taxon>
        <taxon>Chamaesiphonaceae</taxon>
        <taxon>Chamaesiphon</taxon>
    </lineage>
</organism>
<keyword evidence="2" id="KW-0479">Metal-binding</keyword>
<dbReference type="Pfam" id="PF00355">
    <property type="entry name" value="Rieske"/>
    <property type="match status" value="1"/>
</dbReference>
<proteinExistence type="predicted"/>
<sequence length="204" mass="21954">MFHQEISSLYDFQEVCFDYVNQSVTNIAIMFKRRSFLAYFSIASIASIFPAIITIFKPRQAVANIAEDDTSDLQSKGISSSGQKKPEGFTVIGSVSDLDKNGYLQTKEVALVRNPTNPKQLIAVNPKCTHQGCDVKWAAGEKKYACPCHGASFDANGAVLNGPATKPLTAYQAKIVGTQVLVKVSTPAAKSSQSSPSGRGGRKD</sequence>
<keyword evidence="4" id="KW-0411">Iron-sulfur</keyword>
<dbReference type="eggNOG" id="COG0723">
    <property type="taxonomic scope" value="Bacteria"/>
</dbReference>
<gene>
    <name evidence="9" type="ORF">Cha6605_1789</name>
</gene>
<feature type="transmembrane region" description="Helical" evidence="7">
    <location>
        <begin position="36"/>
        <end position="56"/>
    </location>
</feature>
<evidence type="ECO:0000256" key="6">
    <source>
        <dbReference type="ARBA" id="ARBA00034078"/>
    </source>
</evidence>
<evidence type="ECO:0000259" key="8">
    <source>
        <dbReference type="PROSITE" id="PS51296"/>
    </source>
</evidence>
<dbReference type="PATRIC" id="fig|1173020.3.peg.2042"/>
<evidence type="ECO:0000256" key="5">
    <source>
        <dbReference type="ARBA" id="ARBA00023157"/>
    </source>
</evidence>
<comment type="cofactor">
    <cofactor evidence="6">
        <name>[2Fe-2S] cluster</name>
        <dbReference type="ChEBI" id="CHEBI:190135"/>
    </cofactor>
</comment>
<evidence type="ECO:0000313" key="10">
    <source>
        <dbReference type="Proteomes" id="UP000010366"/>
    </source>
</evidence>
<dbReference type="KEGG" id="cmp:Cha6605_1789"/>
<keyword evidence="10" id="KW-1185">Reference proteome</keyword>
<evidence type="ECO:0000256" key="2">
    <source>
        <dbReference type="ARBA" id="ARBA00022723"/>
    </source>
</evidence>
<evidence type="ECO:0000313" key="9">
    <source>
        <dbReference type="EMBL" id="AFY92910.1"/>
    </source>
</evidence>
<dbReference type="STRING" id="1173020.Cha6605_1789"/>
<dbReference type="Gene3D" id="2.102.10.10">
    <property type="entry name" value="Rieske [2Fe-2S] iron-sulphur domain"/>
    <property type="match status" value="1"/>
</dbReference>
<dbReference type="InterPro" id="IPR014349">
    <property type="entry name" value="Rieske_Fe-S_prot"/>
</dbReference>
<dbReference type="PROSITE" id="PS51296">
    <property type="entry name" value="RIESKE"/>
    <property type="match status" value="1"/>
</dbReference>
<name>K9UDK9_CHAP6</name>
<dbReference type="GO" id="GO:0016020">
    <property type="term" value="C:membrane"/>
    <property type="evidence" value="ECO:0007669"/>
    <property type="project" value="InterPro"/>
</dbReference>
<dbReference type="InterPro" id="IPR018247">
    <property type="entry name" value="EF_Hand_1_Ca_BS"/>
</dbReference>
<keyword evidence="7" id="KW-0812">Transmembrane</keyword>
<dbReference type="InterPro" id="IPR005805">
    <property type="entry name" value="Rieske_Fe-S_prot_C"/>
</dbReference>
<dbReference type="GO" id="GO:0016705">
    <property type="term" value="F:oxidoreductase activity, acting on paired donors, with incorporation or reduction of molecular oxygen"/>
    <property type="evidence" value="ECO:0007669"/>
    <property type="project" value="UniProtKB-ARBA"/>
</dbReference>
<evidence type="ECO:0000256" key="3">
    <source>
        <dbReference type="ARBA" id="ARBA00023004"/>
    </source>
</evidence>
<dbReference type="SUPFAM" id="SSF50022">
    <property type="entry name" value="ISP domain"/>
    <property type="match status" value="1"/>
</dbReference>
<dbReference type="PANTHER" id="PTHR10134">
    <property type="entry name" value="CYTOCHROME B-C1 COMPLEX SUBUNIT RIESKE, MITOCHONDRIAL"/>
    <property type="match status" value="1"/>
</dbReference>
<reference evidence="9 10" key="1">
    <citation type="submission" date="2012-05" db="EMBL/GenBank/DDBJ databases">
        <title>Finished chromosome of genome of Chamaesiphon sp. PCC 6605.</title>
        <authorList>
            <consortium name="US DOE Joint Genome Institute"/>
            <person name="Gugger M."/>
            <person name="Coursin T."/>
            <person name="Rippka R."/>
            <person name="Tandeau De Marsac N."/>
            <person name="Huntemann M."/>
            <person name="Wei C.-L."/>
            <person name="Han J."/>
            <person name="Detter J.C."/>
            <person name="Han C."/>
            <person name="Tapia R."/>
            <person name="Chen A."/>
            <person name="Kyrpides N."/>
            <person name="Mavromatis K."/>
            <person name="Markowitz V."/>
            <person name="Szeto E."/>
            <person name="Ivanova N."/>
            <person name="Pagani I."/>
            <person name="Pati A."/>
            <person name="Goodwin L."/>
            <person name="Nordberg H.P."/>
            <person name="Cantor M.N."/>
            <person name="Hua S.X."/>
            <person name="Woyke T."/>
            <person name="Kerfeld C.A."/>
        </authorList>
    </citation>
    <scope>NUCLEOTIDE SEQUENCE [LARGE SCALE GENOMIC DNA]</scope>
    <source>
        <strain evidence="10">ATCC 27169 / PCC 6605</strain>
    </source>
</reference>
<dbReference type="PROSITE" id="PS00018">
    <property type="entry name" value="EF_HAND_1"/>
    <property type="match status" value="1"/>
</dbReference>
<dbReference type="InterPro" id="IPR036922">
    <property type="entry name" value="Rieske_2Fe-2S_sf"/>
</dbReference>
<evidence type="ECO:0000256" key="4">
    <source>
        <dbReference type="ARBA" id="ARBA00023014"/>
    </source>
</evidence>
<evidence type="ECO:0000256" key="1">
    <source>
        <dbReference type="ARBA" id="ARBA00022714"/>
    </source>
</evidence>
<dbReference type="GO" id="GO:0051537">
    <property type="term" value="F:2 iron, 2 sulfur cluster binding"/>
    <property type="evidence" value="ECO:0007669"/>
    <property type="project" value="UniProtKB-KW"/>
</dbReference>
<keyword evidence="5" id="KW-1015">Disulfide bond</keyword>
<keyword evidence="3" id="KW-0408">Iron</keyword>